<keyword evidence="15" id="KW-0325">Glycoprotein</keyword>
<proteinExistence type="inferred from homology"/>
<dbReference type="PANTHER" id="PTHR14139:SF4">
    <property type="entry name" value="CALSYNTENIN-1"/>
    <property type="match status" value="1"/>
</dbReference>
<keyword evidence="6 24" id="KW-0732">Signal</keyword>
<evidence type="ECO:0000256" key="7">
    <source>
        <dbReference type="ARBA" id="ARBA00022737"/>
    </source>
</evidence>
<dbReference type="FunFam" id="2.60.40.60:FF:000062">
    <property type="entry name" value="Calsyntenin 3"/>
    <property type="match status" value="1"/>
</dbReference>
<evidence type="ECO:0000256" key="24">
    <source>
        <dbReference type="SAM" id="SignalP"/>
    </source>
</evidence>
<dbReference type="InterPro" id="IPR045588">
    <property type="entry name" value="CLSTN_C"/>
</dbReference>
<evidence type="ECO:0000256" key="18">
    <source>
        <dbReference type="ARBA" id="ARBA00035006"/>
    </source>
</evidence>
<reference evidence="26" key="2">
    <citation type="submission" date="2016-06" db="EMBL/GenBank/DDBJ databases">
        <title>The genome of a short-lived fish provides insights into sex chromosome evolution and the genetic control of aging.</title>
        <authorList>
            <person name="Reichwald K."/>
            <person name="Felder M."/>
            <person name="Petzold A."/>
            <person name="Koch P."/>
            <person name="Groth M."/>
            <person name="Platzer M."/>
        </authorList>
    </citation>
    <scope>NUCLEOTIDE SEQUENCE</scope>
    <source>
        <tissue evidence="26">Brain</tissue>
    </source>
</reference>
<dbReference type="GO" id="GO:0045211">
    <property type="term" value="C:postsynaptic membrane"/>
    <property type="evidence" value="ECO:0007669"/>
    <property type="project" value="UniProtKB-SubCell"/>
</dbReference>
<dbReference type="SMART" id="SM00112">
    <property type="entry name" value="CA"/>
    <property type="match status" value="2"/>
</dbReference>
<gene>
    <name evidence="26" type="primary">CLSTN1</name>
</gene>
<evidence type="ECO:0000256" key="23">
    <source>
        <dbReference type="SAM" id="Phobius"/>
    </source>
</evidence>
<dbReference type="InterPro" id="IPR007042">
    <property type="entry name" value="SERRATE/Ars2_C"/>
</dbReference>
<feature type="compositionally biased region" description="Basic and acidic residues" evidence="22">
    <location>
        <begin position="934"/>
        <end position="945"/>
    </location>
</feature>
<dbReference type="Gene3D" id="2.60.120.200">
    <property type="match status" value="1"/>
</dbReference>
<evidence type="ECO:0000256" key="6">
    <source>
        <dbReference type="ARBA" id="ARBA00022729"/>
    </source>
</evidence>
<name>A0A1A8CJF8_NOTKA</name>
<evidence type="ECO:0000256" key="5">
    <source>
        <dbReference type="ARBA" id="ARBA00022692"/>
    </source>
</evidence>
<dbReference type="Pfam" id="PF19699">
    <property type="entry name" value="CLSTN_C"/>
    <property type="match status" value="1"/>
</dbReference>
<evidence type="ECO:0000256" key="2">
    <source>
        <dbReference type="ARBA" id="ARBA00004487"/>
    </source>
</evidence>
<dbReference type="Gene3D" id="2.60.40.60">
    <property type="entry name" value="Cadherins"/>
    <property type="match status" value="2"/>
</dbReference>
<feature type="chain" id="PRO_5008367677" description="Calsyntenin-1" evidence="24">
    <location>
        <begin position="26"/>
        <end position="1392"/>
    </location>
</feature>
<evidence type="ECO:0000256" key="17">
    <source>
        <dbReference type="ARBA" id="ARBA00023273"/>
    </source>
</evidence>
<evidence type="ECO:0000256" key="8">
    <source>
        <dbReference type="ARBA" id="ARBA00022824"/>
    </source>
</evidence>
<dbReference type="InterPro" id="IPR015919">
    <property type="entry name" value="Cadherin-like_sf"/>
</dbReference>
<keyword evidence="14 23" id="KW-0472">Membrane</keyword>
<comment type="similarity">
    <text evidence="19">Belongs to the calsyntenin family.</text>
</comment>
<keyword evidence="5 23" id="KW-0812">Transmembrane</keyword>
<dbReference type="InterPro" id="IPR002126">
    <property type="entry name" value="Cadherin-like_dom"/>
</dbReference>
<dbReference type="PROSITE" id="PS50268">
    <property type="entry name" value="CADHERIN_2"/>
    <property type="match status" value="2"/>
</dbReference>
<keyword evidence="12" id="KW-0770">Synapse</keyword>
<evidence type="ECO:0000256" key="1">
    <source>
        <dbReference type="ARBA" id="ARBA00004115"/>
    </source>
</evidence>
<dbReference type="Pfam" id="PF04959">
    <property type="entry name" value="ARS2"/>
    <property type="match status" value="1"/>
</dbReference>
<dbReference type="SUPFAM" id="SSF49313">
    <property type="entry name" value="Cadherin-like"/>
    <property type="match status" value="2"/>
</dbReference>
<keyword evidence="11 23" id="KW-1133">Transmembrane helix</keyword>
<keyword evidence="7" id="KW-0677">Repeat</keyword>
<keyword evidence="8" id="KW-0256">Endoplasmic reticulum</keyword>
<feature type="transmembrane region" description="Helical" evidence="23">
    <location>
        <begin position="859"/>
        <end position="880"/>
    </location>
</feature>
<keyword evidence="17" id="KW-0966">Cell projection</keyword>
<dbReference type="InterPro" id="IPR013320">
    <property type="entry name" value="ConA-like_dom_sf"/>
</dbReference>
<evidence type="ECO:0000256" key="12">
    <source>
        <dbReference type="ARBA" id="ARBA00023018"/>
    </source>
</evidence>
<dbReference type="GO" id="GO:0005509">
    <property type="term" value="F:calcium ion binding"/>
    <property type="evidence" value="ECO:0007669"/>
    <property type="project" value="UniProtKB-UniRule"/>
</dbReference>
<dbReference type="InterPro" id="IPR012677">
    <property type="entry name" value="Nucleotide-bd_a/b_plait_sf"/>
</dbReference>
<evidence type="ECO:0000256" key="16">
    <source>
        <dbReference type="ARBA" id="ARBA00023257"/>
    </source>
</evidence>
<dbReference type="GO" id="GO:0051965">
    <property type="term" value="P:positive regulation of synapse assembly"/>
    <property type="evidence" value="ECO:0007669"/>
    <property type="project" value="TreeGrafter"/>
</dbReference>
<dbReference type="GO" id="GO:0000139">
    <property type="term" value="C:Golgi membrane"/>
    <property type="evidence" value="ECO:0007669"/>
    <property type="project" value="UniProtKB-SubCell"/>
</dbReference>
<reference evidence="26" key="1">
    <citation type="submission" date="2016-05" db="EMBL/GenBank/DDBJ databases">
        <authorList>
            <person name="Lavstsen T."/>
            <person name="Jespersen J.S."/>
        </authorList>
    </citation>
    <scope>NUCLEOTIDE SEQUENCE</scope>
    <source>
        <tissue evidence="26">Brain</tissue>
    </source>
</reference>
<sequence length="1392" mass="156718">MRFREEKRFASAVGLVLGLLCAVEAAKVNKHKPWIETTYHGIVTENDDKVILDPPLIALDKDAPLRYAESFEVTLTKEGEICGFRIHGQNVPFEAVVLDKSTGEGVIRAKDKLDCELQKEHTFTIQAYDCGEGPDGANMKKSHKATVHIQVNDINEYSPVFKEKTYKATVIEGKKYDSILKVEAVDADCSFQYSQICNYEIVTPDVPFTIDKDGFIKNTEKLSYGKEHMYKLTVTAYDCGKNRASEDVLVKISVKPTCKPSWQGFNKRIEYEPGTGSLALFSSMHLETCDMPVTSIRASIELETNHIGKGCDRDTYSEKSLHKLCGASSGTMELLPTPSSSANWTVGLPTDNGHDSDQVFEFNGTQAIKVPDGVVNTNMKEPFTISVWMRHGPGAHEKETILCNSDKTDMNRHHYSLYVHNCRLIFLLRQDPAEAENYKPAEFHWKLDQVCDKEWHHYVLNVEFPTVSLFVDGSTFEPFMVTEDYPLHASKIETQLTIGACWQENSGHDNDTETVPETASGGSGRMAQFFRGNLAGLIIRSGKLENKKVIDCLYTCKEGLDVQLPEEVASAVKVEFNPNQSSLTVEGDDIDALDKVMQHISYLNSRQFPTPGIRHLRISTSVKCFNEDACVMVPDAEGYVMVLQPEEPKISLSGIDHFARSAAEFESQEGVTLFPELRIVSTITREVEADAESEATDGADDDPTVQETVVSEEIMHNLDTCEVTVIGDELDGDHESLEVDQSQLQQRALEMSSSNLGLIIIGVNTMANYEQVLHLIRYKNWHTEALFDRKFKLVCSELNGRYISNDFKVEVNVIHTANPVEQANAAVQPNFINPVHHASVDLTGHNLVSAHQSSVVPSAATIVIVVCVSFLVFMIILGVFRIRAAHQRTMRDQESGKENEMDWDDSALTITVNPMETYEDQHSSEEEEEEEEQKEEKKPKDDTPRPRPLHKTCSLFMRSIAPTISKAEIVALCRRYPGFLRVCLSDPHPERRFFRRCWVTFDRSVNIKEICWNLQNIRLRDCELAPGVNRDLARRVRNVNGITQHKQVLRNDIKLAAKLIHALDEKGYLWSNKTQEEGPNAELPAQNPILKNITDYLIEEVSAEEEELLGSGSGMDTEENPKEGNAAEMTVEKDEKLAKVLDRLVLYLRIVHSVDYYNTCEYPSEDEMPNRCGMIHVRGPIPPNRITQGEVQQWQKMMEEKLTPLFSLKEVLSEAEATKMGRKDPEEEVEKFVSANTQELGKDKWLCPLSGKKFKGPEFVRKHILNKHGDKIKEVKKEVVFFNNFLMDAKRPSLPELKPPPPPAPGQGLLSPILPFPPQGPMGFGQPRPPLMGYGGPPYPPNQYGGGRGNNNNFRGQGGYLGKPRNIRMSRGDPRNIIEYRDLDAPDDVDFF</sequence>
<keyword evidence="10" id="KW-0130">Cell adhesion</keyword>
<evidence type="ECO:0000256" key="10">
    <source>
        <dbReference type="ARBA" id="ARBA00022889"/>
    </source>
</evidence>
<dbReference type="Gene3D" id="3.30.70.330">
    <property type="match status" value="1"/>
</dbReference>
<dbReference type="GO" id="GO:0005789">
    <property type="term" value="C:endoplasmic reticulum membrane"/>
    <property type="evidence" value="ECO:0007669"/>
    <property type="project" value="UniProtKB-SubCell"/>
</dbReference>
<dbReference type="GO" id="GO:0009986">
    <property type="term" value="C:cell surface"/>
    <property type="evidence" value="ECO:0007669"/>
    <property type="project" value="TreeGrafter"/>
</dbReference>
<evidence type="ECO:0000256" key="9">
    <source>
        <dbReference type="ARBA" id="ARBA00022837"/>
    </source>
</evidence>
<evidence type="ECO:0000259" key="25">
    <source>
        <dbReference type="PROSITE" id="PS50268"/>
    </source>
</evidence>
<keyword evidence="13" id="KW-0333">Golgi apparatus</keyword>
<accession>A0A1A8CJF8</accession>
<evidence type="ECO:0000256" key="22">
    <source>
        <dbReference type="SAM" id="MobiDB-lite"/>
    </source>
</evidence>
<keyword evidence="4" id="KW-1003">Cell membrane</keyword>
<dbReference type="GO" id="GO:0007156">
    <property type="term" value="P:homophilic cell adhesion via plasma membrane adhesion molecules"/>
    <property type="evidence" value="ECO:0007669"/>
    <property type="project" value="InterPro"/>
</dbReference>
<evidence type="ECO:0000256" key="21">
    <source>
        <dbReference type="PROSITE-ProRule" id="PRU00043"/>
    </source>
</evidence>
<dbReference type="GO" id="GO:0043005">
    <property type="term" value="C:neuron projection"/>
    <property type="evidence" value="ECO:0007669"/>
    <property type="project" value="UniProtKB-SubCell"/>
</dbReference>
<feature type="signal peptide" evidence="24">
    <location>
        <begin position="1"/>
        <end position="25"/>
    </location>
</feature>
<evidence type="ECO:0000256" key="4">
    <source>
        <dbReference type="ARBA" id="ARBA00022475"/>
    </source>
</evidence>
<dbReference type="SUPFAM" id="SSF49899">
    <property type="entry name" value="Concanavalin A-like lectins/glucanases"/>
    <property type="match status" value="1"/>
</dbReference>
<dbReference type="FunFam" id="2.60.120.200:FF:000036">
    <property type="entry name" value="Calsyntenin 1"/>
    <property type="match status" value="1"/>
</dbReference>
<keyword evidence="16" id="KW-0628">Postsynaptic cell membrane</keyword>
<dbReference type="EMBL" id="HADZ01014954">
    <property type="protein sequence ID" value="SBP78895.1"/>
    <property type="molecule type" value="Transcribed_RNA"/>
</dbReference>
<evidence type="ECO:0000256" key="15">
    <source>
        <dbReference type="ARBA" id="ARBA00023180"/>
    </source>
</evidence>
<dbReference type="FunFam" id="2.60.40.60:FF:000025">
    <property type="entry name" value="Calsyntenin 1"/>
    <property type="match status" value="1"/>
</dbReference>
<feature type="region of interest" description="Disordered" evidence="22">
    <location>
        <begin position="917"/>
        <end position="948"/>
    </location>
</feature>
<evidence type="ECO:0000256" key="19">
    <source>
        <dbReference type="ARBA" id="ARBA00035015"/>
    </source>
</evidence>
<comment type="subcellular location">
    <subcellularLocation>
        <location evidence="2">Cell projection</location>
        <location evidence="2">Neuron projection</location>
    </subcellularLocation>
    <subcellularLocation>
        <location evidence="1">Endoplasmic reticulum membrane</location>
        <topology evidence="1">Single-pass type I membrane protein</topology>
    </subcellularLocation>
    <subcellularLocation>
        <location evidence="3">Golgi apparatus membrane</location>
        <topology evidence="3">Single-pass type I membrane protein</topology>
    </subcellularLocation>
    <subcellularLocation>
        <location evidence="18">Postsynaptic cell membrane</location>
        <topology evidence="18">Single-pass type I membrane protein</topology>
    </subcellularLocation>
</comment>
<keyword evidence="9 21" id="KW-0106">Calcium</keyword>
<dbReference type="CDD" id="cd11304">
    <property type="entry name" value="Cadherin_repeat"/>
    <property type="match status" value="2"/>
</dbReference>
<dbReference type="PRINTS" id="PR00205">
    <property type="entry name" value="CADHERIN"/>
</dbReference>
<dbReference type="PANTHER" id="PTHR14139">
    <property type="entry name" value="CALSYNTENIN"/>
    <property type="match status" value="1"/>
</dbReference>
<dbReference type="GO" id="GO:0050806">
    <property type="term" value="P:positive regulation of synaptic transmission"/>
    <property type="evidence" value="ECO:0007669"/>
    <property type="project" value="TreeGrafter"/>
</dbReference>
<evidence type="ECO:0000256" key="3">
    <source>
        <dbReference type="ARBA" id="ARBA00004614"/>
    </source>
</evidence>
<evidence type="ECO:0000256" key="14">
    <source>
        <dbReference type="ARBA" id="ARBA00023136"/>
    </source>
</evidence>
<evidence type="ECO:0000256" key="11">
    <source>
        <dbReference type="ARBA" id="ARBA00022989"/>
    </source>
</evidence>
<evidence type="ECO:0000313" key="26">
    <source>
        <dbReference type="EMBL" id="SBP78895.1"/>
    </source>
</evidence>
<evidence type="ECO:0000256" key="20">
    <source>
        <dbReference type="ARBA" id="ARBA00069678"/>
    </source>
</evidence>
<organism evidence="26">
    <name type="scientific">Nothobranchius kadleci</name>
    <name type="common">African annual killifish</name>
    <dbReference type="NCBI Taxonomy" id="1051664"/>
    <lineage>
        <taxon>Eukaryota</taxon>
        <taxon>Metazoa</taxon>
        <taxon>Chordata</taxon>
        <taxon>Craniata</taxon>
        <taxon>Vertebrata</taxon>
        <taxon>Euteleostomi</taxon>
        <taxon>Actinopterygii</taxon>
        <taxon>Neopterygii</taxon>
        <taxon>Teleostei</taxon>
        <taxon>Neoteleostei</taxon>
        <taxon>Acanthomorphata</taxon>
        <taxon>Ovalentaria</taxon>
        <taxon>Atherinomorphae</taxon>
        <taxon>Cyprinodontiformes</taxon>
        <taxon>Nothobranchiidae</taxon>
        <taxon>Nothobranchius</taxon>
    </lineage>
</organism>
<feature type="domain" description="Cadherin" evidence="25">
    <location>
        <begin position="162"/>
        <end position="262"/>
    </location>
</feature>
<protein>
    <recommendedName>
        <fullName evidence="20">Calsyntenin-1</fullName>
    </recommendedName>
</protein>
<feature type="region of interest" description="Disordered" evidence="22">
    <location>
        <begin position="1344"/>
        <end position="1373"/>
    </location>
</feature>
<feature type="domain" description="Cadherin" evidence="25">
    <location>
        <begin position="35"/>
        <end position="161"/>
    </location>
</feature>
<evidence type="ECO:0000256" key="13">
    <source>
        <dbReference type="ARBA" id="ARBA00023034"/>
    </source>
</evidence>